<comment type="caution">
    <text evidence="2">The sequence shown here is derived from an EMBL/GenBank/DDBJ whole genome shotgun (WGS) entry which is preliminary data.</text>
</comment>
<dbReference type="RefSeq" id="WP_196043876.1">
    <property type="nucleotide sequence ID" value="NZ_JBFDTA010000001.1"/>
</dbReference>
<protein>
    <submittedName>
        <fullName evidence="2">DUF5597 domain-containing protein</fullName>
    </submittedName>
</protein>
<dbReference type="InterPro" id="IPR017853">
    <property type="entry name" value="GH"/>
</dbReference>
<accession>A0ABV3MAS5</accession>
<evidence type="ECO:0000313" key="3">
    <source>
        <dbReference type="Proteomes" id="UP001554047"/>
    </source>
</evidence>
<dbReference type="InterPro" id="IPR040719">
    <property type="entry name" value="DUF5597"/>
</dbReference>
<dbReference type="Proteomes" id="UP001554047">
    <property type="component" value="Unassembled WGS sequence"/>
</dbReference>
<feature type="domain" description="DUF5597" evidence="1">
    <location>
        <begin position="373"/>
        <end position="494"/>
    </location>
</feature>
<dbReference type="Gene3D" id="2.60.220.20">
    <property type="entry name" value="putative beta-Galactosidase from caulobacter crescentus"/>
    <property type="match status" value="1"/>
</dbReference>
<evidence type="ECO:0000313" key="2">
    <source>
        <dbReference type="EMBL" id="MEW3465071.1"/>
    </source>
</evidence>
<dbReference type="Pfam" id="PF18120">
    <property type="entry name" value="DUF5597"/>
    <property type="match status" value="1"/>
</dbReference>
<organism evidence="2 3">
    <name type="scientific">Enterococcus entomosocium</name>
    <dbReference type="NCBI Taxonomy" id="3034352"/>
    <lineage>
        <taxon>Bacteria</taxon>
        <taxon>Bacillati</taxon>
        <taxon>Bacillota</taxon>
        <taxon>Bacilli</taxon>
        <taxon>Lactobacillales</taxon>
        <taxon>Enterococcaceae</taxon>
        <taxon>Enterococcus</taxon>
    </lineage>
</organism>
<gene>
    <name evidence="2" type="ORF">AB1I55_03020</name>
</gene>
<proteinExistence type="predicted"/>
<dbReference type="SUPFAM" id="SSF51445">
    <property type="entry name" value="(Trans)glycosidases"/>
    <property type="match status" value="1"/>
</dbReference>
<reference evidence="2 3" key="1">
    <citation type="submission" date="2024-05" db="EMBL/GenBank/DDBJ databases">
        <title>Human gut microbiome strain richness.</title>
        <authorList>
            <person name="Chen-Liaw A."/>
        </authorList>
    </citation>
    <scope>NUCLEOTIDE SEQUENCE [LARGE SCALE GENOMIC DNA]</scope>
    <source>
        <strain evidence="2 3">J1100102st1_G3_J1100102_180507</strain>
    </source>
</reference>
<name>A0ABV3MAS5_9ENTE</name>
<dbReference type="EMBL" id="JBFDTB010000003">
    <property type="protein sequence ID" value="MEW3465071.1"/>
    <property type="molecule type" value="Genomic_DNA"/>
</dbReference>
<dbReference type="Gene3D" id="3.20.20.80">
    <property type="entry name" value="Glycosidases"/>
    <property type="match status" value="1"/>
</dbReference>
<evidence type="ECO:0000259" key="1">
    <source>
        <dbReference type="Pfam" id="PF18120"/>
    </source>
</evidence>
<sequence length="510" mass="58601">MTKQPHFKKINGIPTLMVNEQPYLAFAGELHNSSPSSKEYMENEVWENVDGMHVNTIVAPAYWELIESEEGAFKFDTVKYLIDQARVHQKKVILLWFGLWKNGLSTYVPRWMKTDRETYPFIQKKNGERIYSITPLCTQAVSKDALAFKALMAFLHAYDSKEQTVIMVQIENEVGALGTDFDYSSIALQTLENEIPTTISEQLSLKGDWLTCFGTEAKEYFMAYHYARAIDHIAEAGKKAYDLPFFVNVWLEKYPARPGEYPTGGPTAKMGEFWKRMTKNIVAIAPDIYVPNFSEVCAQFSAFQDNLLIPETRQDLTTVANLLYGLAKYNINCFSPFGIEDFLKEESALDRNLLTALSIDASAFDYRKTGTILANTYKKLVSMSEMIIHYRGTEKIFPFYKEKESDRGTIFDLTNCEVKVSYQNYAEDKVRSAGFIIETSAFEFYVVGINVSLLLRANYEKSEQIGLVDFEEGYFKEGKWVRGRILNGDERYHISIGNETKIYRIVYHTY</sequence>
<keyword evidence="3" id="KW-1185">Reference proteome</keyword>